<evidence type="ECO:0000256" key="3">
    <source>
        <dbReference type="ARBA" id="ARBA00023027"/>
    </source>
</evidence>
<dbReference type="FunFam" id="3.40.50.720:FF:000203">
    <property type="entry name" value="D-3-phosphoglycerate dehydrogenase (SerA)"/>
    <property type="match status" value="1"/>
</dbReference>
<evidence type="ECO:0000256" key="2">
    <source>
        <dbReference type="ARBA" id="ARBA00023002"/>
    </source>
</evidence>
<dbReference type="STRING" id="1423750.FC89_GL001034"/>
<keyword evidence="3" id="KW-0520">NAD</keyword>
<dbReference type="PANTHER" id="PTHR43761:SF1">
    <property type="entry name" value="D-ISOMER SPECIFIC 2-HYDROXYACID DEHYDROGENASE CATALYTIC DOMAIN-CONTAINING PROTEIN-RELATED"/>
    <property type="match status" value="1"/>
</dbReference>
<reference evidence="7 8" key="1">
    <citation type="journal article" date="2015" name="Genome Announc.">
        <title>Expanding the biotechnology potential of lactobacilli through comparative genomics of 213 strains and associated genera.</title>
        <authorList>
            <person name="Sun Z."/>
            <person name="Harris H.M."/>
            <person name="McCann A."/>
            <person name="Guo C."/>
            <person name="Argimon S."/>
            <person name="Zhang W."/>
            <person name="Yang X."/>
            <person name="Jeffery I.B."/>
            <person name="Cooney J.C."/>
            <person name="Kagawa T.F."/>
            <person name="Liu W."/>
            <person name="Song Y."/>
            <person name="Salvetti E."/>
            <person name="Wrobel A."/>
            <person name="Rasinkangas P."/>
            <person name="Parkhill J."/>
            <person name="Rea M.C."/>
            <person name="O'Sullivan O."/>
            <person name="Ritari J."/>
            <person name="Douillard F.P."/>
            <person name="Paul Ross R."/>
            <person name="Yang R."/>
            <person name="Briner A.E."/>
            <person name="Felis G.E."/>
            <person name="de Vos W.M."/>
            <person name="Barrangou R."/>
            <person name="Klaenhammer T.R."/>
            <person name="Caufield P.W."/>
            <person name="Cui Y."/>
            <person name="Zhang H."/>
            <person name="O'Toole P.W."/>
        </authorList>
    </citation>
    <scope>NUCLEOTIDE SEQUENCE [LARGE SCALE GENOMIC DNA]</scope>
    <source>
        <strain evidence="7 8">DSM 18630</strain>
    </source>
</reference>
<dbReference type="EMBL" id="AZGB01000016">
    <property type="protein sequence ID" value="KRM06164.1"/>
    <property type="molecule type" value="Genomic_DNA"/>
</dbReference>
<dbReference type="Pfam" id="PF00389">
    <property type="entry name" value="2-Hacid_dh"/>
    <property type="match status" value="1"/>
</dbReference>
<dbReference type="GeneID" id="98319058"/>
<dbReference type="PANTHER" id="PTHR43761">
    <property type="entry name" value="D-ISOMER SPECIFIC 2-HYDROXYACID DEHYDROGENASE FAMILY PROTEIN (AFU_ORTHOLOGUE AFUA_1G13630)"/>
    <property type="match status" value="1"/>
</dbReference>
<name>A0A0R1VS35_9LACO</name>
<dbReference type="Proteomes" id="UP000051451">
    <property type="component" value="Unassembled WGS sequence"/>
</dbReference>
<dbReference type="RefSeq" id="WP_057871779.1">
    <property type="nucleotide sequence ID" value="NZ_AZGB01000016.1"/>
</dbReference>
<accession>A0A0R1VS35</accession>
<gene>
    <name evidence="7" type="ORF">FC89_GL001034</name>
</gene>
<dbReference type="InterPro" id="IPR006139">
    <property type="entry name" value="D-isomer_2_OHA_DH_cat_dom"/>
</dbReference>
<protein>
    <submittedName>
        <fullName evidence="7">Glycerate dehydrogenase</fullName>
    </submittedName>
</protein>
<comment type="caution">
    <text evidence="7">The sequence shown here is derived from an EMBL/GenBank/DDBJ whole genome shotgun (WGS) entry which is preliminary data.</text>
</comment>
<evidence type="ECO:0000313" key="7">
    <source>
        <dbReference type="EMBL" id="KRM06164.1"/>
    </source>
</evidence>
<dbReference type="InterPro" id="IPR050418">
    <property type="entry name" value="D-iso_2-hydroxyacid_DH_PdxB"/>
</dbReference>
<evidence type="ECO:0000313" key="8">
    <source>
        <dbReference type="Proteomes" id="UP000051451"/>
    </source>
</evidence>
<keyword evidence="2 4" id="KW-0560">Oxidoreductase</keyword>
<dbReference type="InterPro" id="IPR006140">
    <property type="entry name" value="D-isomer_DH_NAD-bd"/>
</dbReference>
<dbReference type="PATRIC" id="fig|1423750.3.peg.1058"/>
<comment type="similarity">
    <text evidence="1 4">Belongs to the D-isomer specific 2-hydroxyacid dehydrogenase family.</text>
</comment>
<keyword evidence="8" id="KW-1185">Reference proteome</keyword>
<dbReference type="OrthoDB" id="9805416at2"/>
<dbReference type="SUPFAM" id="SSF52283">
    <property type="entry name" value="Formate/glycerate dehydrogenase catalytic domain-like"/>
    <property type="match status" value="1"/>
</dbReference>
<proteinExistence type="inferred from homology"/>
<dbReference type="GO" id="GO:0051287">
    <property type="term" value="F:NAD binding"/>
    <property type="evidence" value="ECO:0007669"/>
    <property type="project" value="InterPro"/>
</dbReference>
<feature type="domain" description="D-isomer specific 2-hydroxyacid dehydrogenase catalytic" evidence="5">
    <location>
        <begin position="23"/>
        <end position="319"/>
    </location>
</feature>
<dbReference type="CDD" id="cd12162">
    <property type="entry name" value="2-Hacid_dh_4"/>
    <property type="match status" value="1"/>
</dbReference>
<dbReference type="SUPFAM" id="SSF51735">
    <property type="entry name" value="NAD(P)-binding Rossmann-fold domains"/>
    <property type="match status" value="1"/>
</dbReference>
<evidence type="ECO:0000256" key="1">
    <source>
        <dbReference type="ARBA" id="ARBA00005854"/>
    </source>
</evidence>
<dbReference type="PROSITE" id="PS00670">
    <property type="entry name" value="D_2_HYDROXYACID_DH_2"/>
    <property type="match status" value="1"/>
</dbReference>
<dbReference type="Gene3D" id="3.40.50.720">
    <property type="entry name" value="NAD(P)-binding Rossmann-like Domain"/>
    <property type="match status" value="2"/>
</dbReference>
<organism evidence="7 8">
    <name type="scientific">Liquorilactobacillus ghanensis DSM 18630</name>
    <dbReference type="NCBI Taxonomy" id="1423750"/>
    <lineage>
        <taxon>Bacteria</taxon>
        <taxon>Bacillati</taxon>
        <taxon>Bacillota</taxon>
        <taxon>Bacilli</taxon>
        <taxon>Lactobacillales</taxon>
        <taxon>Lactobacillaceae</taxon>
        <taxon>Liquorilactobacillus</taxon>
    </lineage>
</organism>
<dbReference type="InterPro" id="IPR029753">
    <property type="entry name" value="D-isomer_DH_CS"/>
</dbReference>
<evidence type="ECO:0000256" key="4">
    <source>
        <dbReference type="RuleBase" id="RU003719"/>
    </source>
</evidence>
<dbReference type="GO" id="GO:0016616">
    <property type="term" value="F:oxidoreductase activity, acting on the CH-OH group of donors, NAD or NADP as acceptor"/>
    <property type="evidence" value="ECO:0007669"/>
    <property type="project" value="InterPro"/>
</dbReference>
<sequence>MKIVDLDGYGLNPGDLSWDGFKKLGEFITYDRTGADQQKILARIADAEAVLTNKTPLDRAVIEQAPNLKYIGVLATGYNVVDVATAKEKGITVTNIPSYSTAEVAQHTMALLLEVTNQVGLHATAVENGEWTHAKDFTFWKKPLIALPGKTLGLIGFGHISQAVAHLAHAFGMKVIFYNHRPRKFAEEWLQQVSLADLYAQADVISLHVPQTAETEKMIDQAAIEQMKTGVILLNTARGGLLDEAAVAQALNNDKIYALGADVVSEEPIEAENPLLKAKNVYLTPHIAWAPTAARSRLMKIAVNNLVSFQAGEPINVVN</sequence>
<evidence type="ECO:0000259" key="6">
    <source>
        <dbReference type="Pfam" id="PF02826"/>
    </source>
</evidence>
<feature type="domain" description="D-isomer specific 2-hydroxyacid dehydrogenase NAD-binding" evidence="6">
    <location>
        <begin position="109"/>
        <end position="288"/>
    </location>
</feature>
<evidence type="ECO:0000259" key="5">
    <source>
        <dbReference type="Pfam" id="PF00389"/>
    </source>
</evidence>
<dbReference type="InterPro" id="IPR036291">
    <property type="entry name" value="NAD(P)-bd_dom_sf"/>
</dbReference>
<dbReference type="AlphaFoldDB" id="A0A0R1VS35"/>
<dbReference type="Pfam" id="PF02826">
    <property type="entry name" value="2-Hacid_dh_C"/>
    <property type="match status" value="1"/>
</dbReference>
<dbReference type="PROSITE" id="PS00671">
    <property type="entry name" value="D_2_HYDROXYACID_DH_3"/>
    <property type="match status" value="1"/>
</dbReference>